<comment type="similarity">
    <text evidence="2">Belongs to the CREG family.</text>
</comment>
<evidence type="ECO:0000256" key="2">
    <source>
        <dbReference type="ARBA" id="ARBA00009230"/>
    </source>
</evidence>
<keyword evidence="5" id="KW-0325">Glycoprotein</keyword>
<dbReference type="GO" id="GO:0005615">
    <property type="term" value="C:extracellular space"/>
    <property type="evidence" value="ECO:0007669"/>
    <property type="project" value="TreeGrafter"/>
</dbReference>
<evidence type="ECO:0000313" key="9">
    <source>
        <dbReference type="Proteomes" id="UP001209878"/>
    </source>
</evidence>
<organism evidence="8 9">
    <name type="scientific">Ridgeia piscesae</name>
    <name type="common">Tubeworm</name>
    <dbReference type="NCBI Taxonomy" id="27915"/>
    <lineage>
        <taxon>Eukaryota</taxon>
        <taxon>Metazoa</taxon>
        <taxon>Spiralia</taxon>
        <taxon>Lophotrochozoa</taxon>
        <taxon>Annelida</taxon>
        <taxon>Polychaeta</taxon>
        <taxon>Sedentaria</taxon>
        <taxon>Canalipalpata</taxon>
        <taxon>Sabellida</taxon>
        <taxon>Siboglinidae</taxon>
        <taxon>Ridgeia</taxon>
    </lineage>
</organism>
<keyword evidence="3" id="KW-0964">Secreted</keyword>
<dbReference type="InterPro" id="IPR012349">
    <property type="entry name" value="Split_barrel_FMN-bd"/>
</dbReference>
<evidence type="ECO:0000313" key="8">
    <source>
        <dbReference type="EMBL" id="KAK2185025.1"/>
    </source>
</evidence>
<evidence type="ECO:0000259" key="7">
    <source>
        <dbReference type="Pfam" id="PF13883"/>
    </source>
</evidence>
<name>A0AAD9NYY0_RIDPI</name>
<evidence type="ECO:0000256" key="4">
    <source>
        <dbReference type="ARBA" id="ARBA00022729"/>
    </source>
</evidence>
<feature type="signal peptide" evidence="6">
    <location>
        <begin position="1"/>
        <end position="18"/>
    </location>
</feature>
<dbReference type="Gene3D" id="2.30.110.10">
    <property type="entry name" value="Electron Transport, Fmn-binding Protein, Chain A"/>
    <property type="match status" value="1"/>
</dbReference>
<dbReference type="FunFam" id="2.30.110.10:FF:000004">
    <property type="entry name" value="Cellular repressor of E1A-stimulated genes 1"/>
    <property type="match status" value="1"/>
</dbReference>
<comment type="caution">
    <text evidence="8">The sequence shown here is derived from an EMBL/GenBank/DDBJ whole genome shotgun (WGS) entry which is preliminary data.</text>
</comment>
<keyword evidence="4 6" id="KW-0732">Signal</keyword>
<feature type="chain" id="PRO_5042259202" description="CREG-like beta-barrel domain-containing protein" evidence="6">
    <location>
        <begin position="19"/>
        <end position="227"/>
    </location>
</feature>
<evidence type="ECO:0000256" key="1">
    <source>
        <dbReference type="ARBA" id="ARBA00004613"/>
    </source>
</evidence>
<evidence type="ECO:0000256" key="5">
    <source>
        <dbReference type="ARBA" id="ARBA00023180"/>
    </source>
</evidence>
<feature type="domain" description="CREG-like beta-barrel" evidence="7">
    <location>
        <begin position="27"/>
        <end position="190"/>
    </location>
</feature>
<dbReference type="Proteomes" id="UP001209878">
    <property type="component" value="Unassembled WGS sequence"/>
</dbReference>
<evidence type="ECO:0000256" key="3">
    <source>
        <dbReference type="ARBA" id="ARBA00022525"/>
    </source>
</evidence>
<dbReference type="SUPFAM" id="SSF50475">
    <property type="entry name" value="FMN-binding split barrel"/>
    <property type="match status" value="1"/>
</dbReference>
<gene>
    <name evidence="8" type="ORF">NP493_247g02078</name>
</gene>
<dbReference type="GO" id="GO:0012505">
    <property type="term" value="C:endomembrane system"/>
    <property type="evidence" value="ECO:0007669"/>
    <property type="project" value="UniProtKB-ARBA"/>
</dbReference>
<proteinExistence type="inferred from homology"/>
<evidence type="ECO:0000256" key="6">
    <source>
        <dbReference type="SAM" id="SignalP"/>
    </source>
</evidence>
<accession>A0AAD9NYY0</accession>
<dbReference type="PANTHER" id="PTHR13343:SF17">
    <property type="entry name" value="CELLULAR REPRESSOR OF E1A-STIMULATED GENES, ISOFORM A"/>
    <property type="match status" value="1"/>
</dbReference>
<dbReference type="EMBL" id="JAODUO010000246">
    <property type="protein sequence ID" value="KAK2185025.1"/>
    <property type="molecule type" value="Genomic_DNA"/>
</dbReference>
<sequence length="227" mass="25839">MSPLECVVLLCVVSTALATTTTWPPPPKWQEKAKMARYLAHYSDYGIVSAISPEYGYIPFGTLQSFADGTMDQSTGIPYFYIANISDTYKNLAYNNTISFSMTQAESSYCRDQGYDIEEPLCARMILYGKVVPVTGKEEVFAKKAMFTRHPAMAKWPAYHGWRFYKLQLRGVCLLDFYGGATHVPLDKYYATQPPTKEYSPLQKLRDYENRVLAKLDESIHNELDLV</sequence>
<comment type="subcellular location">
    <subcellularLocation>
        <location evidence="1">Secreted</location>
    </subcellularLocation>
</comment>
<dbReference type="InterPro" id="IPR055343">
    <property type="entry name" value="CREG_beta-barrel"/>
</dbReference>
<reference evidence="8" key="1">
    <citation type="journal article" date="2023" name="Mol. Biol. Evol.">
        <title>Third-Generation Sequencing Reveals the Adaptive Role of the Epigenome in Three Deep-Sea Polychaetes.</title>
        <authorList>
            <person name="Perez M."/>
            <person name="Aroh O."/>
            <person name="Sun Y."/>
            <person name="Lan Y."/>
            <person name="Juniper S.K."/>
            <person name="Young C.R."/>
            <person name="Angers B."/>
            <person name="Qian P.Y."/>
        </authorList>
    </citation>
    <scope>NUCLEOTIDE SEQUENCE</scope>
    <source>
        <strain evidence="8">R07B-5</strain>
    </source>
</reference>
<dbReference type="PANTHER" id="PTHR13343">
    <property type="entry name" value="CREG1 PROTEIN"/>
    <property type="match status" value="1"/>
</dbReference>
<dbReference type="AlphaFoldDB" id="A0AAD9NYY0"/>
<protein>
    <recommendedName>
        <fullName evidence="7">CREG-like beta-barrel domain-containing protein</fullName>
    </recommendedName>
</protein>
<keyword evidence="9" id="KW-1185">Reference proteome</keyword>
<dbReference type="GO" id="GO:0005737">
    <property type="term" value="C:cytoplasm"/>
    <property type="evidence" value="ECO:0007669"/>
    <property type="project" value="UniProtKB-ARBA"/>
</dbReference>
<dbReference type="Pfam" id="PF13883">
    <property type="entry name" value="CREG_beta-barrel"/>
    <property type="match status" value="1"/>
</dbReference>